<keyword evidence="4" id="KW-0479">Metal-binding</keyword>
<evidence type="ECO:0000256" key="3">
    <source>
        <dbReference type="ARBA" id="ARBA00010531"/>
    </source>
</evidence>
<reference evidence="13" key="1">
    <citation type="submission" date="2020-05" db="EMBL/GenBank/DDBJ databases">
        <title>Phylogenomic resolution of chytrid fungi.</title>
        <authorList>
            <person name="Stajich J.E."/>
            <person name="Amses K."/>
            <person name="Simmons R."/>
            <person name="Seto K."/>
            <person name="Myers J."/>
            <person name="Bonds A."/>
            <person name="Quandt C.A."/>
            <person name="Barry K."/>
            <person name="Liu P."/>
            <person name="Grigoriev I."/>
            <person name="Longcore J.E."/>
            <person name="James T.Y."/>
        </authorList>
    </citation>
    <scope>NUCLEOTIDE SEQUENCE</scope>
    <source>
        <strain evidence="13">PLAUS21</strain>
    </source>
</reference>
<dbReference type="GO" id="GO:0006449">
    <property type="term" value="P:regulation of translational termination"/>
    <property type="evidence" value="ECO:0007669"/>
    <property type="project" value="TreeGrafter"/>
</dbReference>
<protein>
    <recommendedName>
        <fullName evidence="12">Fe2OG dioxygenase domain-containing protein</fullName>
    </recommendedName>
</protein>
<dbReference type="InterPro" id="IPR023674">
    <property type="entry name" value="Ribosomal_uL1-like"/>
</dbReference>
<dbReference type="PROSITE" id="PS51471">
    <property type="entry name" value="FE2OG_OXY"/>
    <property type="match status" value="1"/>
</dbReference>
<keyword evidence="7" id="KW-0689">Ribosomal protein</keyword>
<dbReference type="Pfam" id="PF13661">
    <property type="entry name" value="2OG-FeII_Oxy_4"/>
    <property type="match status" value="1"/>
</dbReference>
<keyword evidence="8" id="KW-0560">Oxidoreductase</keyword>
<dbReference type="PANTHER" id="PTHR12117">
    <property type="entry name" value="HISTONE ACETYLTRANSFERASE COMPLEX"/>
    <property type="match status" value="1"/>
</dbReference>
<dbReference type="AlphaFoldDB" id="A0AAD5Y345"/>
<keyword evidence="6" id="KW-0223">Dioxygenase</keyword>
<dbReference type="PANTHER" id="PTHR12117:SF0">
    <property type="entry name" value="PROLYL 3-HYDROXYLASE OGFOD1"/>
    <property type="match status" value="1"/>
</dbReference>
<dbReference type="GO" id="GO:0031543">
    <property type="term" value="F:peptidyl-proline dioxygenase activity"/>
    <property type="evidence" value="ECO:0007669"/>
    <property type="project" value="TreeGrafter"/>
</dbReference>
<accession>A0AAD5Y345</accession>
<organism evidence="13 14">
    <name type="scientific">Boothiomyces macroporosus</name>
    <dbReference type="NCBI Taxonomy" id="261099"/>
    <lineage>
        <taxon>Eukaryota</taxon>
        <taxon>Fungi</taxon>
        <taxon>Fungi incertae sedis</taxon>
        <taxon>Chytridiomycota</taxon>
        <taxon>Chytridiomycota incertae sedis</taxon>
        <taxon>Chytridiomycetes</taxon>
        <taxon>Rhizophydiales</taxon>
        <taxon>Terramycetaceae</taxon>
        <taxon>Boothiomyces</taxon>
    </lineage>
</organism>
<evidence type="ECO:0000259" key="12">
    <source>
        <dbReference type="PROSITE" id="PS51471"/>
    </source>
</evidence>
<evidence type="ECO:0000256" key="6">
    <source>
        <dbReference type="ARBA" id="ARBA00022964"/>
    </source>
</evidence>
<proteinExistence type="inferred from homology"/>
<keyword evidence="9" id="KW-0408">Iron</keyword>
<feature type="domain" description="Fe2OG dioxygenase" evidence="12">
    <location>
        <begin position="235"/>
        <end position="338"/>
    </location>
</feature>
<name>A0AAD5Y345_9FUNG</name>
<dbReference type="InterPro" id="IPR039558">
    <property type="entry name" value="TPA1/OFD1_N"/>
</dbReference>
<dbReference type="InterPro" id="IPR006620">
    <property type="entry name" value="Pro_4_hyd_alph"/>
</dbReference>
<dbReference type="GO" id="GO:1990904">
    <property type="term" value="C:ribonucleoprotein complex"/>
    <property type="evidence" value="ECO:0007669"/>
    <property type="project" value="UniProtKB-KW"/>
</dbReference>
<dbReference type="Proteomes" id="UP001210925">
    <property type="component" value="Unassembled WGS sequence"/>
</dbReference>
<dbReference type="GO" id="GO:0005737">
    <property type="term" value="C:cytoplasm"/>
    <property type="evidence" value="ECO:0007669"/>
    <property type="project" value="TreeGrafter"/>
</dbReference>
<evidence type="ECO:0000256" key="10">
    <source>
        <dbReference type="ARBA" id="ARBA00023274"/>
    </source>
</evidence>
<dbReference type="InterPro" id="IPR051842">
    <property type="entry name" value="uS12_prolyl_hydroxylase"/>
</dbReference>
<evidence type="ECO:0000313" key="13">
    <source>
        <dbReference type="EMBL" id="KAJ3252653.1"/>
    </source>
</evidence>
<evidence type="ECO:0000256" key="11">
    <source>
        <dbReference type="ARBA" id="ARBA00047444"/>
    </source>
</evidence>
<dbReference type="InterPro" id="IPR019601">
    <property type="entry name" value="Oxoglutarate/Fe-dep_Oase_C"/>
</dbReference>
<comment type="cofactor">
    <cofactor evidence="1">
        <name>L-ascorbate</name>
        <dbReference type="ChEBI" id="CHEBI:38290"/>
    </cofactor>
</comment>
<dbReference type="InterPro" id="IPR005123">
    <property type="entry name" value="Oxoglu/Fe-dep_dioxygenase_dom"/>
</dbReference>
<evidence type="ECO:0000256" key="4">
    <source>
        <dbReference type="ARBA" id="ARBA00022723"/>
    </source>
</evidence>
<evidence type="ECO:0000256" key="9">
    <source>
        <dbReference type="ARBA" id="ARBA00023004"/>
    </source>
</evidence>
<dbReference type="Pfam" id="PF10637">
    <property type="entry name" value="Ofd1_CTDD"/>
    <property type="match status" value="1"/>
</dbReference>
<comment type="similarity">
    <text evidence="3">Belongs to the universal ribosomal protein uL1 family.</text>
</comment>
<dbReference type="Pfam" id="PF00687">
    <property type="entry name" value="Ribosomal_L1"/>
    <property type="match status" value="1"/>
</dbReference>
<dbReference type="InterPro" id="IPR016095">
    <property type="entry name" value="Ribosomal_uL1_3-a/b-sand"/>
</dbReference>
<dbReference type="SUPFAM" id="SSF56808">
    <property type="entry name" value="Ribosomal protein L1"/>
    <property type="match status" value="1"/>
</dbReference>
<dbReference type="InterPro" id="IPR028364">
    <property type="entry name" value="Ribosomal_uL1/biogenesis"/>
</dbReference>
<sequence length="599" mass="68014">MDKPKILVFATGKDAELAKELGADIVGGVELLEQITQNQLQFDRCLSTKQMFPNVVKIAKILGPKGLMPSPAKGTVGDDLTKMMGETNSTIKLEIRDKLDLLIGNTSWQNEKLEANIKEVMKAVFNNTNHKDSTESLKQRYNDSQPYRHVEIPSIINDSLLRKVRKEILSNLSYKRKETDIYTLNQSGDLANLKGLKSQELSKLESVVELYNGIYSKEFRNFVQEITGCEPLSGEKVDMAFNNYTQGCHLLVHDDMISTRMISFILYLVDSDWEPTDGGALELYGEKDGVPDIEPSKRIDVEWNKIVFFAVEPGKSFHSVEQVVSNKERLSCQGWFHVAQEGEEGFTTGKRNLVNSTLSELSKAKPIDFKEFTDTHVDLKKFINEKYLQDSFLKSMSGKFVEDSAILLKDFLEPSLAKKIQHLLVERDSIFKKDTMPPHGTQSDGWKTVGPIHVQRLQILEDKSKEPLIAELLHFFKSKEFQKYISKISVMTITKHSINARRFRPGLDYTLATVKECLSVTLNLSVGEWKDSFGGYQIYTSRDEGDETIYQEGGDDVLLDLPVAFNDLSIVLRDDILEFVKYVGTSAGKSRWDIECFYE</sequence>
<evidence type="ECO:0000256" key="1">
    <source>
        <dbReference type="ARBA" id="ARBA00001961"/>
    </source>
</evidence>
<dbReference type="FunFam" id="3.40.50.790:FF:000001">
    <property type="entry name" value="50S ribosomal protein L1"/>
    <property type="match status" value="1"/>
</dbReference>
<evidence type="ECO:0000313" key="14">
    <source>
        <dbReference type="Proteomes" id="UP001210925"/>
    </source>
</evidence>
<evidence type="ECO:0000256" key="2">
    <source>
        <dbReference type="ARBA" id="ARBA00007443"/>
    </source>
</evidence>
<comment type="catalytic activity">
    <reaction evidence="11">
        <text>[ribosomal protein uS12]-L-proline + 2-oxoglutarate + O2 = [ribosomal protein uS12]-(3S)-3-hydroxy-L-proline + succinate + CO2</text>
        <dbReference type="Rhea" id="RHEA:54156"/>
        <dbReference type="Rhea" id="RHEA-COMP:13816"/>
        <dbReference type="Rhea" id="RHEA-COMP:13818"/>
        <dbReference type="ChEBI" id="CHEBI:15379"/>
        <dbReference type="ChEBI" id="CHEBI:16526"/>
        <dbReference type="ChEBI" id="CHEBI:16810"/>
        <dbReference type="ChEBI" id="CHEBI:30031"/>
        <dbReference type="ChEBI" id="CHEBI:50342"/>
        <dbReference type="ChEBI" id="CHEBI:85428"/>
    </reaction>
</comment>
<keyword evidence="10" id="KW-0687">Ribonucleoprotein</keyword>
<evidence type="ECO:0000256" key="8">
    <source>
        <dbReference type="ARBA" id="ARBA00023002"/>
    </source>
</evidence>
<dbReference type="EMBL" id="JADGKB010000134">
    <property type="protein sequence ID" value="KAJ3252653.1"/>
    <property type="molecule type" value="Genomic_DNA"/>
</dbReference>
<dbReference type="CDD" id="cd00403">
    <property type="entry name" value="Ribosomal_L1"/>
    <property type="match status" value="1"/>
</dbReference>
<dbReference type="GO" id="GO:0031418">
    <property type="term" value="F:L-ascorbic acid binding"/>
    <property type="evidence" value="ECO:0007669"/>
    <property type="project" value="UniProtKB-KW"/>
</dbReference>
<dbReference type="Gene3D" id="2.60.120.620">
    <property type="entry name" value="q2cbj1_9rhob like domain"/>
    <property type="match status" value="2"/>
</dbReference>
<evidence type="ECO:0000256" key="5">
    <source>
        <dbReference type="ARBA" id="ARBA00022896"/>
    </source>
</evidence>
<dbReference type="SMART" id="SM00702">
    <property type="entry name" value="P4Hc"/>
    <property type="match status" value="1"/>
</dbReference>
<keyword evidence="14" id="KW-1185">Reference proteome</keyword>
<dbReference type="Gene3D" id="3.40.50.790">
    <property type="match status" value="1"/>
</dbReference>
<dbReference type="GO" id="GO:0005506">
    <property type="term" value="F:iron ion binding"/>
    <property type="evidence" value="ECO:0007669"/>
    <property type="project" value="InterPro"/>
</dbReference>
<dbReference type="GO" id="GO:0005840">
    <property type="term" value="C:ribosome"/>
    <property type="evidence" value="ECO:0007669"/>
    <property type="project" value="UniProtKB-KW"/>
</dbReference>
<evidence type="ECO:0000256" key="7">
    <source>
        <dbReference type="ARBA" id="ARBA00022980"/>
    </source>
</evidence>
<keyword evidence="5" id="KW-0847">Vitamin C</keyword>
<comment type="caution">
    <text evidence="13">The sequence shown here is derived from an EMBL/GenBank/DDBJ whole genome shotgun (WGS) entry which is preliminary data.</text>
</comment>
<gene>
    <name evidence="13" type="ORF">HK103_001356</name>
</gene>
<comment type="similarity">
    <text evidence="2">Belongs to the TPA1 family.</text>
</comment>